<dbReference type="HAMAP" id="MF_00984">
    <property type="entry name" value="SSB"/>
    <property type="match status" value="1"/>
</dbReference>
<reference evidence="4 5" key="1">
    <citation type="submission" date="2020-08" db="EMBL/GenBank/DDBJ databases">
        <title>Genomic Encyclopedia of Type Strains, Phase IV (KMG-IV): sequencing the most valuable type-strain genomes for metagenomic binning, comparative biology and taxonomic classification.</title>
        <authorList>
            <person name="Goeker M."/>
        </authorList>
    </citation>
    <scope>NUCLEOTIDE SEQUENCE [LARGE SCALE GENOMIC DNA]</scope>
    <source>
        <strain evidence="4 5">DSM 13481</strain>
    </source>
</reference>
<dbReference type="PANTHER" id="PTHR10302:SF27">
    <property type="entry name" value="SINGLE-STRANDED DNA-BINDING PROTEIN"/>
    <property type="match status" value="1"/>
</dbReference>
<dbReference type="GO" id="GO:0009295">
    <property type="term" value="C:nucleoid"/>
    <property type="evidence" value="ECO:0007669"/>
    <property type="project" value="TreeGrafter"/>
</dbReference>
<dbReference type="PANTHER" id="PTHR10302">
    <property type="entry name" value="SINGLE-STRANDED DNA-BINDING PROTEIN"/>
    <property type="match status" value="1"/>
</dbReference>
<accession>A0A841GL60</accession>
<dbReference type="GO" id="GO:0003697">
    <property type="term" value="F:single-stranded DNA binding"/>
    <property type="evidence" value="ECO:0007669"/>
    <property type="project" value="UniProtKB-UniRule"/>
</dbReference>
<dbReference type="InterPro" id="IPR012340">
    <property type="entry name" value="NA-bd_OB-fold"/>
</dbReference>
<dbReference type="GO" id="GO:0006260">
    <property type="term" value="P:DNA replication"/>
    <property type="evidence" value="ECO:0007669"/>
    <property type="project" value="InterPro"/>
</dbReference>
<dbReference type="PROSITE" id="PS50935">
    <property type="entry name" value="SSB"/>
    <property type="match status" value="1"/>
</dbReference>
<protein>
    <recommendedName>
        <fullName evidence="2 3">Single-stranded DNA-binding protein</fullName>
        <shortName evidence="2">SSB</shortName>
    </recommendedName>
</protein>
<dbReference type="PIRSF" id="PIRSF002070">
    <property type="entry name" value="SSB"/>
    <property type="match status" value="1"/>
</dbReference>
<name>A0A841GL60_9BACT</name>
<evidence type="ECO:0000256" key="3">
    <source>
        <dbReference type="PIRNR" id="PIRNR002070"/>
    </source>
</evidence>
<dbReference type="Pfam" id="PF00436">
    <property type="entry name" value="SSB"/>
    <property type="match status" value="1"/>
</dbReference>
<keyword evidence="5" id="KW-1185">Reference proteome</keyword>
<evidence type="ECO:0000256" key="1">
    <source>
        <dbReference type="ARBA" id="ARBA00023125"/>
    </source>
</evidence>
<proteinExistence type="inferred from homology"/>
<comment type="caution">
    <text evidence="4">The sequence shown here is derived from an EMBL/GenBank/DDBJ whole genome shotgun (WGS) entry which is preliminary data.</text>
</comment>
<dbReference type="CDD" id="cd04496">
    <property type="entry name" value="SSB_OBF"/>
    <property type="match status" value="1"/>
</dbReference>
<evidence type="ECO:0000313" key="4">
    <source>
        <dbReference type="EMBL" id="MBB6062735.1"/>
    </source>
</evidence>
<dbReference type="Proteomes" id="UP000555828">
    <property type="component" value="Unassembled WGS sequence"/>
</dbReference>
<evidence type="ECO:0000256" key="2">
    <source>
        <dbReference type="HAMAP-Rule" id="MF_00984"/>
    </source>
</evidence>
<dbReference type="Gene3D" id="2.40.50.140">
    <property type="entry name" value="Nucleic acid-binding proteins"/>
    <property type="match status" value="1"/>
</dbReference>
<gene>
    <name evidence="4" type="ORF">HNP65_001187</name>
</gene>
<evidence type="ECO:0000313" key="5">
    <source>
        <dbReference type="Proteomes" id="UP000555828"/>
    </source>
</evidence>
<dbReference type="EMBL" id="JACHEX010000003">
    <property type="protein sequence ID" value="MBB6062735.1"/>
    <property type="molecule type" value="Genomic_DNA"/>
</dbReference>
<dbReference type="AlphaFoldDB" id="A0A841GL60"/>
<comment type="caution">
    <text evidence="2">Lacks conserved residue(s) required for the propagation of feature annotation.</text>
</comment>
<dbReference type="NCBIfam" id="TIGR00621">
    <property type="entry name" value="ssb"/>
    <property type="match status" value="1"/>
</dbReference>
<organism evidence="4 5">
    <name type="scientific">Thermosipho japonicus</name>
    <dbReference type="NCBI Taxonomy" id="90323"/>
    <lineage>
        <taxon>Bacteria</taxon>
        <taxon>Thermotogati</taxon>
        <taxon>Thermotogota</taxon>
        <taxon>Thermotogae</taxon>
        <taxon>Thermotogales</taxon>
        <taxon>Fervidobacteriaceae</taxon>
        <taxon>Thermosipho</taxon>
    </lineage>
</organism>
<keyword evidence="1 2" id="KW-0238">DNA-binding</keyword>
<dbReference type="InterPro" id="IPR000424">
    <property type="entry name" value="Primosome_PriB/ssb"/>
</dbReference>
<sequence>MNYNKVVLVGRLTRDPEVKQTINGTIVATFTIAVNRSNKRGNDEVDFIRIVTFSRLAEFVQNYLTKGRLVLVEGKLRINRWQTSDGQNRTTPEIWADQVTFMDKKDDVPIVPEAENEIEYDELFDNNDNDEPPF</sequence>
<dbReference type="InterPro" id="IPR011344">
    <property type="entry name" value="ssDNA-bd"/>
</dbReference>
<dbReference type="SUPFAM" id="SSF50249">
    <property type="entry name" value="Nucleic acid-binding proteins"/>
    <property type="match status" value="1"/>
</dbReference>
<comment type="subunit">
    <text evidence="2">Homotetramer.</text>
</comment>
<dbReference type="RefSeq" id="WP_184619385.1">
    <property type="nucleotide sequence ID" value="NZ_JACHEX010000003.1"/>
</dbReference>